<dbReference type="EMBL" id="BEXD01000657">
    <property type="protein sequence ID" value="GBB89220.1"/>
    <property type="molecule type" value="Genomic_DNA"/>
</dbReference>
<comment type="caution">
    <text evidence="1">The sequence shown here is derived from an EMBL/GenBank/DDBJ whole genome shotgun (WGS) entry which is preliminary data.</text>
</comment>
<keyword evidence="2" id="KW-1185">Reference proteome</keyword>
<name>A0A2Z6QGC9_9GLOM</name>
<accession>A0A2Z6QGC9</accession>
<organism evidence="1 2">
    <name type="scientific">Rhizophagus clarus</name>
    <dbReference type="NCBI Taxonomy" id="94130"/>
    <lineage>
        <taxon>Eukaryota</taxon>
        <taxon>Fungi</taxon>
        <taxon>Fungi incertae sedis</taxon>
        <taxon>Mucoromycota</taxon>
        <taxon>Glomeromycotina</taxon>
        <taxon>Glomeromycetes</taxon>
        <taxon>Glomerales</taxon>
        <taxon>Glomeraceae</taxon>
        <taxon>Rhizophagus</taxon>
    </lineage>
</organism>
<evidence type="ECO:0000313" key="1">
    <source>
        <dbReference type="EMBL" id="GBB89220.1"/>
    </source>
</evidence>
<sequence>MEAFVAKTSMLTPHKISLLILIEAYWEIIETDSTTPEKLEPLLFFLIEKISDEKRFPEPTLTELCKELSKISDNTDNITNNFNEILLAKLVVIVTPHELTLSIKEMKRFFTRDAVSI</sequence>
<protein>
    <submittedName>
        <fullName evidence="1">Uncharacterized protein</fullName>
    </submittedName>
</protein>
<dbReference type="Proteomes" id="UP000247702">
    <property type="component" value="Unassembled WGS sequence"/>
</dbReference>
<dbReference type="STRING" id="94130.A0A2Z6QGC9"/>
<proteinExistence type="predicted"/>
<reference evidence="1 2" key="1">
    <citation type="submission" date="2017-11" db="EMBL/GenBank/DDBJ databases">
        <title>The genome of Rhizophagus clarus HR1 reveals common genetic basis of auxotrophy among arbuscular mycorrhizal fungi.</title>
        <authorList>
            <person name="Kobayashi Y."/>
        </authorList>
    </citation>
    <scope>NUCLEOTIDE SEQUENCE [LARGE SCALE GENOMIC DNA]</scope>
    <source>
        <strain evidence="1 2">HR1</strain>
    </source>
</reference>
<evidence type="ECO:0000313" key="2">
    <source>
        <dbReference type="Proteomes" id="UP000247702"/>
    </source>
</evidence>
<dbReference type="AlphaFoldDB" id="A0A2Z6QGC9"/>
<gene>
    <name evidence="1" type="ORF">RclHR1_01590025</name>
</gene>